<comment type="caution">
    <text evidence="1">The sequence shown here is derived from an EMBL/GenBank/DDBJ whole genome shotgun (WGS) entry which is preliminary data.</text>
</comment>
<name>A0AA88R9I1_9ASTE</name>
<dbReference type="Proteomes" id="UP001187471">
    <property type="component" value="Unassembled WGS sequence"/>
</dbReference>
<dbReference type="PANTHER" id="PTHR35307:SF3">
    <property type="entry name" value="DUF4220 DOMAIN-CONTAINING PROTEIN"/>
    <property type="match status" value="1"/>
</dbReference>
<evidence type="ECO:0000313" key="1">
    <source>
        <dbReference type="EMBL" id="KAK2977780.1"/>
    </source>
</evidence>
<accession>A0AA88R9I1</accession>
<keyword evidence="2" id="KW-1185">Reference proteome</keyword>
<dbReference type="EMBL" id="JAVXUO010001951">
    <property type="protein sequence ID" value="KAK2977780.1"/>
    <property type="molecule type" value="Genomic_DNA"/>
</dbReference>
<dbReference type="AlphaFoldDB" id="A0AA88R9I1"/>
<organism evidence="1 2">
    <name type="scientific">Escallonia rubra</name>
    <dbReference type="NCBI Taxonomy" id="112253"/>
    <lineage>
        <taxon>Eukaryota</taxon>
        <taxon>Viridiplantae</taxon>
        <taxon>Streptophyta</taxon>
        <taxon>Embryophyta</taxon>
        <taxon>Tracheophyta</taxon>
        <taxon>Spermatophyta</taxon>
        <taxon>Magnoliopsida</taxon>
        <taxon>eudicotyledons</taxon>
        <taxon>Gunneridae</taxon>
        <taxon>Pentapetalae</taxon>
        <taxon>asterids</taxon>
        <taxon>campanulids</taxon>
        <taxon>Escalloniales</taxon>
        <taxon>Escalloniaceae</taxon>
        <taxon>Escallonia</taxon>
    </lineage>
</organism>
<protein>
    <submittedName>
        <fullName evidence="1">Uncharacterized protein</fullName>
    </submittedName>
</protein>
<proteinExistence type="predicted"/>
<evidence type="ECO:0000313" key="2">
    <source>
        <dbReference type="Proteomes" id="UP001187471"/>
    </source>
</evidence>
<reference evidence="1" key="1">
    <citation type="submission" date="2022-12" db="EMBL/GenBank/DDBJ databases">
        <title>Draft genome assemblies for two species of Escallonia (Escalloniales).</title>
        <authorList>
            <person name="Chanderbali A."/>
            <person name="Dervinis C."/>
            <person name="Anghel I."/>
            <person name="Soltis D."/>
            <person name="Soltis P."/>
            <person name="Zapata F."/>
        </authorList>
    </citation>
    <scope>NUCLEOTIDE SEQUENCE</scope>
    <source>
        <strain evidence="1">UCBG92.1500</strain>
        <tissue evidence="1">Leaf</tissue>
    </source>
</reference>
<dbReference type="PANTHER" id="PTHR35307">
    <property type="entry name" value="PROTEIN, PUTATIVE-RELATED"/>
    <property type="match status" value="1"/>
</dbReference>
<sequence length="124" mass="13873">MVADILCACLTNLPSVITRKCFCNAIEKREQSVKLAARLLGETEAILNTLQQRELPPLDPNQEQWRYRIGLVGWERPLAIAKVLCSPDIDGLEPKALSEVSEDKILDEMLRDGKEASHSRLAGF</sequence>
<gene>
    <name evidence="1" type="ORF">RJ640_029976</name>
</gene>